<dbReference type="AlphaFoldDB" id="A0A3L7A6L3"/>
<keyword evidence="4" id="KW-1185">Reference proteome</keyword>
<dbReference type="Pfam" id="PF00480">
    <property type="entry name" value="ROK"/>
    <property type="match status" value="1"/>
</dbReference>
<dbReference type="SUPFAM" id="SSF53067">
    <property type="entry name" value="Actin-like ATPase domain"/>
    <property type="match status" value="1"/>
</dbReference>
<comment type="caution">
    <text evidence="3">The sequence shown here is derived from an EMBL/GenBank/DDBJ whole genome shotgun (WGS) entry which is preliminary data.</text>
</comment>
<dbReference type="PROSITE" id="PS01125">
    <property type="entry name" value="ROK"/>
    <property type="match status" value="1"/>
</dbReference>
<name>A0A3L7A6L3_9MICO</name>
<dbReference type="RefSeq" id="WP_121648461.1">
    <property type="nucleotide sequence ID" value="NZ_RCUX01000006.1"/>
</dbReference>
<comment type="similarity">
    <text evidence="1">Belongs to the ROK (NagC/XylR) family.</text>
</comment>
<protein>
    <submittedName>
        <fullName evidence="3">ROK family transcriptional regulator</fullName>
    </submittedName>
</protein>
<evidence type="ECO:0000256" key="1">
    <source>
        <dbReference type="ARBA" id="ARBA00006479"/>
    </source>
</evidence>
<sequence>MTQGVDTDRNVATGRVPRSGTAVRGLRPTAKALPEHARSHNRSLVLQQLYRTEGLSRADIARSTGLTRVTISDLVAELIGEGLIAELGQREAARPGKPATLLSLNVNAFHLIGMDLSDKVAFHAARFDLSGAIIERASHPRGSAVGDDALEIVYSLVDGLIADRSAPILGIGVGSPGVVDGNGRIRTAPNLGWHDLPLRDLLEARFALPVTVANDANTAVLAEHAFGSQNAANDLILIQIGAGVGAGLIVDGVPVSGSRAAAGEIGHVVVGTDGGPRCACGKDGCVEAWVAAGRLAEQLESAATPAEAQALLAAAGERLGIALAPVVGVLNLAEIVLSGPTELLEGAFATAVLETIRQRTISDIHAELTLRMTALGQDIVLRGAAVLVLSGQLGVS</sequence>
<dbReference type="Gene3D" id="1.10.10.10">
    <property type="entry name" value="Winged helix-like DNA-binding domain superfamily/Winged helix DNA-binding domain"/>
    <property type="match status" value="1"/>
</dbReference>
<evidence type="ECO:0000256" key="2">
    <source>
        <dbReference type="SAM" id="MobiDB-lite"/>
    </source>
</evidence>
<dbReference type="InterPro" id="IPR049874">
    <property type="entry name" value="ROK_cs"/>
</dbReference>
<dbReference type="Gene3D" id="3.30.420.40">
    <property type="match status" value="2"/>
</dbReference>
<dbReference type="InterPro" id="IPR036388">
    <property type="entry name" value="WH-like_DNA-bd_sf"/>
</dbReference>
<reference evidence="3 4" key="1">
    <citation type="submission" date="2018-10" db="EMBL/GenBank/DDBJ databases">
        <authorList>
            <person name="Li J."/>
        </authorList>
    </citation>
    <scope>NUCLEOTIDE SEQUENCE [LARGE SCALE GENOMIC DNA]</scope>
    <source>
        <strain evidence="3 4">IF 016277</strain>
    </source>
</reference>
<dbReference type="EMBL" id="RCUX01000006">
    <property type="protein sequence ID" value="RLP75490.1"/>
    <property type="molecule type" value="Genomic_DNA"/>
</dbReference>
<dbReference type="Proteomes" id="UP000272503">
    <property type="component" value="Unassembled WGS sequence"/>
</dbReference>
<dbReference type="PANTHER" id="PTHR18964">
    <property type="entry name" value="ROK (REPRESSOR, ORF, KINASE) FAMILY"/>
    <property type="match status" value="1"/>
</dbReference>
<evidence type="ECO:0000313" key="4">
    <source>
        <dbReference type="Proteomes" id="UP000272503"/>
    </source>
</evidence>
<proteinExistence type="inferred from homology"/>
<dbReference type="PANTHER" id="PTHR18964:SF149">
    <property type="entry name" value="BIFUNCTIONAL UDP-N-ACETYLGLUCOSAMINE 2-EPIMERASE_N-ACETYLMANNOSAMINE KINASE"/>
    <property type="match status" value="1"/>
</dbReference>
<gene>
    <name evidence="3" type="ORF">D9V32_08370</name>
</gene>
<dbReference type="OrthoDB" id="9810372at2"/>
<dbReference type="InterPro" id="IPR000600">
    <property type="entry name" value="ROK"/>
</dbReference>
<dbReference type="InterPro" id="IPR043129">
    <property type="entry name" value="ATPase_NBD"/>
</dbReference>
<accession>A0A3L7A6L3</accession>
<organism evidence="3 4">
    <name type="scientific">Mycetocola tolaasinivorans</name>
    <dbReference type="NCBI Taxonomy" id="76635"/>
    <lineage>
        <taxon>Bacteria</taxon>
        <taxon>Bacillati</taxon>
        <taxon>Actinomycetota</taxon>
        <taxon>Actinomycetes</taxon>
        <taxon>Micrococcales</taxon>
        <taxon>Microbacteriaceae</taxon>
        <taxon>Mycetocola</taxon>
    </lineage>
</organism>
<dbReference type="SUPFAM" id="SSF46785">
    <property type="entry name" value="Winged helix' DNA-binding domain"/>
    <property type="match status" value="1"/>
</dbReference>
<dbReference type="InterPro" id="IPR036390">
    <property type="entry name" value="WH_DNA-bd_sf"/>
</dbReference>
<feature type="region of interest" description="Disordered" evidence="2">
    <location>
        <begin position="1"/>
        <end position="24"/>
    </location>
</feature>
<evidence type="ECO:0000313" key="3">
    <source>
        <dbReference type="EMBL" id="RLP75490.1"/>
    </source>
</evidence>